<evidence type="ECO:0000313" key="3">
    <source>
        <dbReference type="Proteomes" id="UP000663879"/>
    </source>
</evidence>
<accession>A0A813RRV4</accession>
<feature type="chain" id="PRO_5032821285" description="F5/8 type C domain-containing protein" evidence="1">
    <location>
        <begin position="26"/>
        <end position="1672"/>
    </location>
</feature>
<dbReference type="OrthoDB" id="6355129at2759"/>
<dbReference type="SUPFAM" id="SSF49785">
    <property type="entry name" value="Galactose-binding domain-like"/>
    <property type="match status" value="1"/>
</dbReference>
<evidence type="ECO:0008006" key="4">
    <source>
        <dbReference type="Google" id="ProtNLM"/>
    </source>
</evidence>
<reference evidence="2" key="1">
    <citation type="submission" date="2021-02" db="EMBL/GenBank/DDBJ databases">
        <authorList>
            <person name="Nowell W R."/>
        </authorList>
    </citation>
    <scope>NUCLEOTIDE SEQUENCE</scope>
    <source>
        <strain evidence="2">Ploen Becks lab</strain>
    </source>
</reference>
<gene>
    <name evidence="2" type="ORF">OXX778_LOCUS5751</name>
</gene>
<dbReference type="Gene3D" id="2.60.120.260">
    <property type="entry name" value="Galactose-binding domain-like"/>
    <property type="match status" value="1"/>
</dbReference>
<comment type="caution">
    <text evidence="2">The sequence shown here is derived from an EMBL/GenBank/DDBJ whole genome shotgun (WGS) entry which is preliminary data.</text>
</comment>
<dbReference type="EMBL" id="CAJNOC010000644">
    <property type="protein sequence ID" value="CAF0786583.1"/>
    <property type="molecule type" value="Genomic_DNA"/>
</dbReference>
<dbReference type="InterPro" id="IPR008979">
    <property type="entry name" value="Galactose-bd-like_sf"/>
</dbReference>
<keyword evidence="3" id="KW-1185">Reference proteome</keyword>
<name>A0A813RRV4_9BILA</name>
<feature type="signal peptide" evidence="1">
    <location>
        <begin position="1"/>
        <end position="25"/>
    </location>
</feature>
<evidence type="ECO:0000313" key="2">
    <source>
        <dbReference type="EMBL" id="CAF0786583.1"/>
    </source>
</evidence>
<sequence length="1672" mass="183675">MYKLRSFVLCFKLFLLNTLISLNSAQAPANMTITLNALGACATASNFKVGDSCVFEMIIQVPQATPTMMHVELFTSDNSTTTMAQLCKPTITIGSNYNLTTPPIPDLTSSNDNYQFDQAVIEFGVITNSGLGPSSSANSIVITFNVVIIDNNQPNGTSIWITSGAEYYDGDEIWIGQTALTFQSENAITETPTATLLNGVSSTSSSNNEIGKFGSFEAKLTLENIRSPTLILKAVSNDFPSNPVSVCSIHVKSAGWCYQCVDSTKAYIRSKYSKDSNSVTLDLGKIINLGRNNNSMVSNSFIDVFVTYKLSPNSKSGQSSTITLTANASGTTSTFTHTVNVISLSNVTYAPTPTITNLANTNPVSIYQAFNITLVIEFPSTFNNYLEVEAIPNLDTIDGKPRAKICSVVITSSGENLPCPKCMNTGSLEAYSQNSSLYDTYDGILWSLAAVPNYNLRTTADNLDVNKMTLSIIGQILDHSQNTQGSNVSIPLGVTFGNQTIWVTENVVFIGGPANYSSTNSTLPDFSISKADTGTYEASVKEPRAIYFDIYTKPGSVYIPMDVEIVMPEIFVGSNIPAATVCSVQVYYVGIYSVCAQQSFINNAKNGKISYLQRMISFKNDKAIVKLDPLCNSADPTITIDPIDGLVRFLIYFQLDDDPNVPSSNLISVGTKFTTDQIYIGSITYTKSATVLPTLAVDASKLYTFKNSTPLTANAGDFGLANYLVKIPPSSLNGYVFETTLTSTTSPGKTAYCTVIINDQGPNVPCRNTIKHNYKYGSDLIKNYGYGLAGPVCSINNVSTSVSSTSDWDDDSINVQIITRPFLGATGSYSVQLLMKDQRNNNTLRTEDFSWTIGAQNQVSPAPDFSLTNSSIFGVDPTEITYVSVNSSYLNFYKGQTSIIRFNLTLNERKFYQLAFNLSSTLPIDQHEVLRFFILDVGTNFPCSSISSVPTYFNGSKFAASIKIEAGELAYYAYDPLNLTASTITVEAHVRIPLTSTAGSTAGFTITPLLDGTAYPQLTETLTVNVLSPSGLISNVSTNHSYKFVQQVGLTVTPRQTVVLDLSLKIPPNANSRVSLNFTCVDQVSSRGHCHIKSILLKSFGQNVDGIQNEYKNNLIQTSFSKKALDAYFYNDSTVLDLGIITNTNYGQKIGKYDSNVDDLIDIQAEILIADDLISNGTLNFVTTASFNSDQMILSDKQSLIISRSGTERPFLIYNVSFLNATNVKFSSNSKLVVLFEMALAPNSTAEAYDVKTIFYLPKYIQISAIEENNANYTFSQNDSAIIFIINRLHFEQNVFCKFSIIFDQSSDFSNLMNQFGIPPTSLKIPYNIVFKKIIRTGDTVGENFNTNFGYISFMPFDVAITSIPLNPLKSLINFDSPCRIASSVPESTINNLFTTGWTFGYRSNQWLISHGSYITISFVDTAKVSQITFQQLSSDAIFRKFRVAFSNDNLAYAHLPESSTTTLAGQEFTYSMPNKFITCKYLRIYITDVATPADLETKKTGFIIKEIKGEFTKTTTLNCPANTVSSFYKPRSYLYVPSTLNLFVCDETTDRSSSECYSSSNTAPASWIILSKTVSTIVFYVKELNSGKEFLYGVAKNKVNFVRSDDNGVIWKIISSKEFNDINSLRVDTQIYETYTYVDLPLSTLSTTSGSWHFTPKGISFGGTLRFDWFN</sequence>
<protein>
    <recommendedName>
        <fullName evidence="4">F5/8 type C domain-containing protein</fullName>
    </recommendedName>
</protein>
<organism evidence="2 3">
    <name type="scientific">Brachionus calyciflorus</name>
    <dbReference type="NCBI Taxonomy" id="104777"/>
    <lineage>
        <taxon>Eukaryota</taxon>
        <taxon>Metazoa</taxon>
        <taxon>Spiralia</taxon>
        <taxon>Gnathifera</taxon>
        <taxon>Rotifera</taxon>
        <taxon>Eurotatoria</taxon>
        <taxon>Monogononta</taxon>
        <taxon>Pseudotrocha</taxon>
        <taxon>Ploima</taxon>
        <taxon>Brachionidae</taxon>
        <taxon>Brachionus</taxon>
    </lineage>
</organism>
<dbReference type="Proteomes" id="UP000663879">
    <property type="component" value="Unassembled WGS sequence"/>
</dbReference>
<evidence type="ECO:0000256" key="1">
    <source>
        <dbReference type="SAM" id="SignalP"/>
    </source>
</evidence>
<keyword evidence="1" id="KW-0732">Signal</keyword>
<proteinExistence type="predicted"/>